<reference evidence="1 2" key="1">
    <citation type="journal article" date="2014" name="PLoS Genet.">
        <title>Phylogenetically driven sequencing of extremely halophilic archaea reveals strategies for static and dynamic osmo-response.</title>
        <authorList>
            <person name="Becker E.A."/>
            <person name="Seitzer P.M."/>
            <person name="Tritt A."/>
            <person name="Larsen D."/>
            <person name="Krusor M."/>
            <person name="Yao A.I."/>
            <person name="Wu D."/>
            <person name="Madern D."/>
            <person name="Eisen J.A."/>
            <person name="Darling A.E."/>
            <person name="Facciotti M.T."/>
        </authorList>
    </citation>
    <scope>NUCLEOTIDE SEQUENCE [LARGE SCALE GENOMIC DNA]</scope>
    <source>
        <strain evidence="1 2">ATCC 33799</strain>
    </source>
</reference>
<sequence length="78" mass="8679">MDGSSDRAEMVRPGLPERPVHAYVVYVGQRVLDCLSLFAHRRGEDTQRDTALEVVVQFTEDVDDAARGGPVRQRGAPR</sequence>
<protein>
    <submittedName>
        <fullName evidence="1">Uncharacterized protein</fullName>
    </submittedName>
</protein>
<gene>
    <name evidence="1" type="ORF">C435_20063</name>
</gene>
<name>M0JN26_9EURY</name>
<dbReference type="RefSeq" id="WP_007190531.1">
    <property type="nucleotide sequence ID" value="NZ_AOLS01000115.1"/>
</dbReference>
<dbReference type="AlphaFoldDB" id="M0JN26"/>
<proteinExistence type="predicted"/>
<accession>M0JN26</accession>
<evidence type="ECO:0000313" key="2">
    <source>
        <dbReference type="Proteomes" id="UP000011687"/>
    </source>
</evidence>
<organism evidence="1 2">
    <name type="scientific">Haloarcula marismortui ATCC 33799</name>
    <dbReference type="NCBI Taxonomy" id="662475"/>
    <lineage>
        <taxon>Archaea</taxon>
        <taxon>Methanobacteriati</taxon>
        <taxon>Methanobacteriota</taxon>
        <taxon>Stenosarchaea group</taxon>
        <taxon>Halobacteria</taxon>
        <taxon>Halobacteriales</taxon>
        <taxon>Haloarculaceae</taxon>
        <taxon>Haloarcula</taxon>
    </lineage>
</organism>
<comment type="caution">
    <text evidence="1">The sequence shown here is derived from an EMBL/GenBank/DDBJ whole genome shotgun (WGS) entry which is preliminary data.</text>
</comment>
<dbReference type="Proteomes" id="UP000011687">
    <property type="component" value="Unassembled WGS sequence"/>
</dbReference>
<evidence type="ECO:0000313" key="1">
    <source>
        <dbReference type="EMBL" id="EMA10421.1"/>
    </source>
</evidence>
<dbReference type="PATRIC" id="fig|662475.6.peg.3922"/>
<keyword evidence="2" id="KW-1185">Reference proteome</keyword>
<dbReference type="EMBL" id="AOLS01000115">
    <property type="protein sequence ID" value="EMA10421.1"/>
    <property type="molecule type" value="Genomic_DNA"/>
</dbReference>